<dbReference type="Proteomes" id="UP000290407">
    <property type="component" value="Unassembled WGS sequence"/>
</dbReference>
<dbReference type="Pfam" id="PF12771">
    <property type="entry name" value="SusD-like_2"/>
    <property type="match status" value="1"/>
</dbReference>
<evidence type="ECO:0000313" key="1">
    <source>
        <dbReference type="EMBL" id="RYC68204.1"/>
    </source>
</evidence>
<dbReference type="SUPFAM" id="SSF48452">
    <property type="entry name" value="TPR-like"/>
    <property type="match status" value="1"/>
</dbReference>
<dbReference type="InterPro" id="IPR041662">
    <property type="entry name" value="SusD-like_2"/>
</dbReference>
<name>A0A4Q2UGE9_9BACT</name>
<proteinExistence type="predicted"/>
<dbReference type="EMBL" id="SBLB01000006">
    <property type="protein sequence ID" value="RYC68204.1"/>
    <property type="molecule type" value="Genomic_DNA"/>
</dbReference>
<organism evidence="1 2">
    <name type="scientific">Spirosoma sordidisoli</name>
    <dbReference type="NCBI Taxonomy" id="2502893"/>
    <lineage>
        <taxon>Bacteria</taxon>
        <taxon>Pseudomonadati</taxon>
        <taxon>Bacteroidota</taxon>
        <taxon>Cytophagia</taxon>
        <taxon>Cytophagales</taxon>
        <taxon>Cytophagaceae</taxon>
        <taxon>Spirosoma</taxon>
    </lineage>
</organism>
<accession>A0A4Q2UGE9</accession>
<keyword evidence="1" id="KW-0449">Lipoprotein</keyword>
<dbReference type="AlphaFoldDB" id="A0A4Q2UGE9"/>
<sequence length="477" mass="53089">MNLITRTILGLGLLAAAGCTRPMEDLLHDPEAVTTATSGSFLNTAVLNGVNIGLSRSHRLNNELMQTTVSLTDGQFHRYVLIPSESDYLWNNYYLTLTNVQDMYNRAREASNRNHMAAALTLRAWLYQNLTDTYGDIPYSQALKGYPEYIISPRFDTQEQIYADLVSQLDSANALYEVSKSMAPGTDVLYGAEQSAAGTLKWKRFTNSLRLRLLMRGEAKSPAFRQQIRNMLANPAQYPLMSTVDESATLKFTGTNPLLNPFADDRDYDFNGSNAYAEFFIGLLNSWQDPRLDVWATKVSGRFVGVPSGYSLGDAPKIAAIASSRINKTLKTSPLLGTIMQYAETEFLLAEAALKGYSADSPKDHYEKGIRASMGYWGAVMPANYLTRPGVAYTGSFEQIMNQKYVSLFFTEMQQWAEYRRTGFPVLPKGPGVENNGQMPARLAYPLSVQSLNRANYDEAAARIGGDNINAKVWWAN</sequence>
<keyword evidence="2" id="KW-1185">Reference proteome</keyword>
<dbReference type="PROSITE" id="PS51257">
    <property type="entry name" value="PROKAR_LIPOPROTEIN"/>
    <property type="match status" value="1"/>
</dbReference>
<dbReference type="RefSeq" id="WP_129604216.1">
    <property type="nucleotide sequence ID" value="NZ_SBLB01000006.1"/>
</dbReference>
<reference evidence="1 2" key="1">
    <citation type="submission" date="2019-01" db="EMBL/GenBank/DDBJ databases">
        <title>Spirosoma flava sp. nov., a propanil-degrading bacterium isolated from herbicide-contaminated soil.</title>
        <authorList>
            <person name="Zhang L."/>
            <person name="Jiang J.-D."/>
        </authorList>
    </citation>
    <scope>NUCLEOTIDE SEQUENCE [LARGE SCALE GENOMIC DNA]</scope>
    <source>
        <strain evidence="1 2">TY50</strain>
    </source>
</reference>
<dbReference type="InterPro" id="IPR011990">
    <property type="entry name" value="TPR-like_helical_dom_sf"/>
</dbReference>
<protein>
    <submittedName>
        <fullName evidence="1">SusD/RagB family nutrient-binding outer membrane lipoprotein</fullName>
    </submittedName>
</protein>
<evidence type="ECO:0000313" key="2">
    <source>
        <dbReference type="Proteomes" id="UP000290407"/>
    </source>
</evidence>
<dbReference type="Gene3D" id="1.25.40.390">
    <property type="match status" value="1"/>
</dbReference>
<comment type="caution">
    <text evidence="1">The sequence shown here is derived from an EMBL/GenBank/DDBJ whole genome shotgun (WGS) entry which is preliminary data.</text>
</comment>
<gene>
    <name evidence="1" type="ORF">EQG79_22405</name>
</gene>